<dbReference type="Pfam" id="PF13365">
    <property type="entry name" value="Trypsin_2"/>
    <property type="match status" value="1"/>
</dbReference>
<name>A0ABW4T8G5_9ACTN</name>
<dbReference type="InterPro" id="IPR009003">
    <property type="entry name" value="Peptidase_S1_PA"/>
</dbReference>
<comment type="caution">
    <text evidence="1">The sequence shown here is derived from an EMBL/GenBank/DDBJ whole genome shotgun (WGS) entry which is preliminary data.</text>
</comment>
<accession>A0ABW4T8G5</accession>
<protein>
    <submittedName>
        <fullName evidence="1">Trypsin-like peptidase domain-containing protein</fullName>
    </submittedName>
</protein>
<organism evidence="1 2">
    <name type="scientific">Nonomuraea mangrovi</name>
    <dbReference type="NCBI Taxonomy" id="2316207"/>
    <lineage>
        <taxon>Bacteria</taxon>
        <taxon>Bacillati</taxon>
        <taxon>Actinomycetota</taxon>
        <taxon>Actinomycetes</taxon>
        <taxon>Streptosporangiales</taxon>
        <taxon>Streptosporangiaceae</taxon>
        <taxon>Nonomuraea</taxon>
    </lineage>
</organism>
<dbReference type="Gene3D" id="2.40.10.120">
    <property type="match status" value="1"/>
</dbReference>
<dbReference type="InterPro" id="IPR027417">
    <property type="entry name" value="P-loop_NTPase"/>
</dbReference>
<proteinExistence type="predicted"/>
<dbReference type="SUPFAM" id="SSF52540">
    <property type="entry name" value="P-loop containing nucleoside triphosphate hydrolases"/>
    <property type="match status" value="1"/>
</dbReference>
<dbReference type="EMBL" id="JBHUFV010000061">
    <property type="protein sequence ID" value="MFD1937489.1"/>
    <property type="molecule type" value="Genomic_DNA"/>
</dbReference>
<sequence>MRARLAAATRSVCVALESGDLVGSGVFVGPGEVLTCAHVVSDPDDPVTGRWNERELSLRVAEWLPDLDLALLRCDGEVADLWAGLSAEAEPGDELWAFGFPGGPYRSGDSVSFRYDGPSRLRGRDDLLRVTHGRAMEGFSGAPVLNWRTGGVCGLLRRSDQPAGGPPGARLVPVPVIRSALPSLSTAPGWLGLLDDEQIGAGGWQALGPRVRSYLAAARTEAGRHPYGLGVAFAPRLDTVYVSQQADALAATGPARHLDAASLVDEYGGGLVVGGPGAGKSSLLRHLLALAADDRRVPVLVPAAALAGDLPLPRALAEGVYATLGSSVDDLDLAELLARHAAPGVPWLVLVDGVDELQGQEARARVLRAVARWWRDDRYRFVVTSRPLPQAELSVLYGERFPVVEIQPLADAQLPVLATRWFTALGLDDVPAMVERFMTRLSLGPLARVPLIATMICLVFAESPGNPLPPTRAELYERFVGILLGKAGREGDRRLLTDVALKVITEDADPGDLAPAEMLRRSGLMVERSGGFAFAHRTIAEYLAACRLAERRPGRLARWRIMLGAGRQNSLDLFMAALLKDRGVDLTEPVPHRFLLPRLAHARLVAALAREGVAVRGGTLEAAERTLREVVEGRLQAVPEALREFGWEWADDSVLAATSLALLNRSAGLEALARLAADPEVGGFTIHDAGGHMAELLDVAPEEGRALLGRQAADPANRSHDRLGIARFLGQPELLRALSADPSMDDDDRLACARDLDEADLYAALLEDGTVGVTWRRAAFERLKELRPGTPDPFPPAPDQAWERMAHVARAKDPEQAWAALRDPRVPALPRVFACLLLQDWCPEDGRAALDELANDPTLGGFHRVFWGQDQARLAADPGLGRQWRVFAAEQLGDPALLSRLAADPTLDSRHRRRCDMMARWIRSR</sequence>
<reference evidence="2" key="1">
    <citation type="journal article" date="2019" name="Int. J. Syst. Evol. Microbiol.">
        <title>The Global Catalogue of Microorganisms (GCM) 10K type strain sequencing project: providing services to taxonomists for standard genome sequencing and annotation.</title>
        <authorList>
            <consortium name="The Broad Institute Genomics Platform"/>
            <consortium name="The Broad Institute Genome Sequencing Center for Infectious Disease"/>
            <person name="Wu L."/>
            <person name="Ma J."/>
        </authorList>
    </citation>
    <scope>NUCLEOTIDE SEQUENCE [LARGE SCALE GENOMIC DNA]</scope>
    <source>
        <strain evidence="2">ICMP 6774ER</strain>
    </source>
</reference>
<evidence type="ECO:0000313" key="1">
    <source>
        <dbReference type="EMBL" id="MFD1937489.1"/>
    </source>
</evidence>
<evidence type="ECO:0000313" key="2">
    <source>
        <dbReference type="Proteomes" id="UP001597368"/>
    </source>
</evidence>
<dbReference type="Gene3D" id="3.40.50.300">
    <property type="entry name" value="P-loop containing nucleotide triphosphate hydrolases"/>
    <property type="match status" value="1"/>
</dbReference>
<dbReference type="SUPFAM" id="SSF50494">
    <property type="entry name" value="Trypsin-like serine proteases"/>
    <property type="match status" value="1"/>
</dbReference>
<gene>
    <name evidence="1" type="ORF">ACFSKW_39070</name>
</gene>
<keyword evidence="2" id="KW-1185">Reference proteome</keyword>
<dbReference type="Proteomes" id="UP001597368">
    <property type="component" value="Unassembled WGS sequence"/>
</dbReference>
<dbReference type="RefSeq" id="WP_379578721.1">
    <property type="nucleotide sequence ID" value="NZ_JBHUFV010000061.1"/>
</dbReference>